<dbReference type="RefSeq" id="WP_132528994.1">
    <property type="nucleotide sequence ID" value="NZ_BMJO01000001.1"/>
</dbReference>
<comment type="caution">
    <text evidence="6">The sequence shown here is derived from an EMBL/GenBank/DDBJ whole genome shotgun (WGS) entry which is preliminary data.</text>
</comment>
<dbReference type="GO" id="GO:0006354">
    <property type="term" value="P:DNA-templated transcription elongation"/>
    <property type="evidence" value="ECO:0007669"/>
    <property type="project" value="InterPro"/>
</dbReference>
<feature type="domain" description="KOW" evidence="4">
    <location>
        <begin position="114"/>
        <end position="141"/>
    </location>
</feature>
<keyword evidence="8" id="KW-1185">Reference proteome</keyword>
<dbReference type="GO" id="GO:0031564">
    <property type="term" value="P:transcription antitermination"/>
    <property type="evidence" value="ECO:0007669"/>
    <property type="project" value="UniProtKB-KW"/>
</dbReference>
<organism evidence="6 7">
    <name type="scientific">Pedobacter psychrotolerans</name>
    <dbReference type="NCBI Taxonomy" id="1843235"/>
    <lineage>
        <taxon>Bacteria</taxon>
        <taxon>Pseudomonadati</taxon>
        <taxon>Bacteroidota</taxon>
        <taxon>Sphingobacteriia</taxon>
        <taxon>Sphingobacteriales</taxon>
        <taxon>Sphingobacteriaceae</taxon>
        <taxon>Pedobacter</taxon>
    </lineage>
</organism>
<evidence type="ECO:0000256" key="1">
    <source>
        <dbReference type="ARBA" id="ARBA00022814"/>
    </source>
</evidence>
<sequence>MIDNSYRWYPVYTRSRAEKKAFDELNRKGITAYLPLHKTLKQWSDRKKFIEEPLLKSYLFVYISSKEYAEVLMTNGIARFLYFSGKVASMPEQQIEHLKRLLATEHDLEVFDYDIKPGQKVLVKAGPFKDMVAELISLQNKQRIILRLANIGYSIDINTSIAFVEPI</sequence>
<dbReference type="Proteomes" id="UP000295684">
    <property type="component" value="Unassembled WGS sequence"/>
</dbReference>
<dbReference type="EMBL" id="BMJO01000001">
    <property type="protein sequence ID" value="GGE44303.1"/>
    <property type="molecule type" value="Genomic_DNA"/>
</dbReference>
<dbReference type="InterPro" id="IPR006645">
    <property type="entry name" value="NGN-like_dom"/>
</dbReference>
<dbReference type="Proteomes" id="UP000622648">
    <property type="component" value="Unassembled WGS sequence"/>
</dbReference>
<dbReference type="InterPro" id="IPR043425">
    <property type="entry name" value="NusG-like"/>
</dbReference>
<evidence type="ECO:0000313" key="8">
    <source>
        <dbReference type="Proteomes" id="UP000622648"/>
    </source>
</evidence>
<dbReference type="SUPFAM" id="SSF82679">
    <property type="entry name" value="N-utilization substance G protein NusG, N-terminal domain"/>
    <property type="match status" value="1"/>
</dbReference>
<evidence type="ECO:0000259" key="4">
    <source>
        <dbReference type="SMART" id="SM00739"/>
    </source>
</evidence>
<reference evidence="8" key="2">
    <citation type="journal article" date="2019" name="Int. J. Syst. Evol. Microbiol.">
        <title>The Global Catalogue of Microorganisms (GCM) 10K type strain sequencing project: providing services to taxonomists for standard genome sequencing and annotation.</title>
        <authorList>
            <consortium name="The Broad Institute Genomics Platform"/>
            <consortium name="The Broad Institute Genome Sequencing Center for Infectious Disease"/>
            <person name="Wu L."/>
            <person name="Ma J."/>
        </authorList>
    </citation>
    <scope>NUCLEOTIDE SEQUENCE [LARGE SCALE GENOMIC DNA]</scope>
    <source>
        <strain evidence="8">CGMCC 1.15644</strain>
    </source>
</reference>
<dbReference type="PANTHER" id="PTHR30265">
    <property type="entry name" value="RHO-INTERACTING TRANSCRIPTION TERMINATION FACTOR NUSG"/>
    <property type="match status" value="1"/>
</dbReference>
<dbReference type="OrthoDB" id="9796143at2"/>
<dbReference type="SMART" id="SM00739">
    <property type="entry name" value="KOW"/>
    <property type="match status" value="1"/>
</dbReference>
<keyword evidence="1" id="KW-0889">Transcription antitermination</keyword>
<name>A0A4R2HLB3_9SPHI</name>
<keyword evidence="3" id="KW-0804">Transcription</keyword>
<dbReference type="AlphaFoldDB" id="A0A4R2HLB3"/>
<dbReference type="CDD" id="cd09895">
    <property type="entry name" value="NGN_SP_UpxY"/>
    <property type="match status" value="1"/>
</dbReference>
<reference evidence="5" key="4">
    <citation type="submission" date="2024-05" db="EMBL/GenBank/DDBJ databases">
        <authorList>
            <person name="Sun Q."/>
            <person name="Zhou Y."/>
        </authorList>
    </citation>
    <scope>NUCLEOTIDE SEQUENCE</scope>
    <source>
        <strain evidence="5">CGMCC 1.15644</strain>
    </source>
</reference>
<dbReference type="Pfam" id="PF02357">
    <property type="entry name" value="NusG"/>
    <property type="match status" value="1"/>
</dbReference>
<dbReference type="NCBIfam" id="NF033644">
    <property type="entry name" value="antiterm_UpxY"/>
    <property type="match status" value="1"/>
</dbReference>
<evidence type="ECO:0000256" key="3">
    <source>
        <dbReference type="ARBA" id="ARBA00023163"/>
    </source>
</evidence>
<accession>A0A4R2HLB3</accession>
<evidence type="ECO:0000313" key="5">
    <source>
        <dbReference type="EMBL" id="GGE44303.1"/>
    </source>
</evidence>
<reference evidence="5" key="1">
    <citation type="journal article" date="2014" name="Int. J. Syst. Evol. Microbiol.">
        <title>Complete genome of a new Firmicutes species belonging to the dominant human colonic microbiota ('Ruminococcus bicirculans') reveals two chromosomes and a selective capacity to utilize plant glucans.</title>
        <authorList>
            <consortium name="NISC Comparative Sequencing Program"/>
            <person name="Wegmann U."/>
            <person name="Louis P."/>
            <person name="Goesmann A."/>
            <person name="Henrissat B."/>
            <person name="Duncan S.H."/>
            <person name="Flint H.J."/>
        </authorList>
    </citation>
    <scope>NUCLEOTIDE SEQUENCE</scope>
    <source>
        <strain evidence="5">CGMCC 1.15644</strain>
    </source>
</reference>
<dbReference type="InterPro" id="IPR036735">
    <property type="entry name" value="NGN_dom_sf"/>
</dbReference>
<dbReference type="InterPro" id="IPR005824">
    <property type="entry name" value="KOW"/>
</dbReference>
<gene>
    <name evidence="6" type="ORF">EV200_101247</name>
    <name evidence="5" type="ORF">GCM10011413_08000</name>
</gene>
<dbReference type="EMBL" id="SLWO01000001">
    <property type="protein sequence ID" value="TCO30808.1"/>
    <property type="molecule type" value="Genomic_DNA"/>
</dbReference>
<proteinExistence type="predicted"/>
<evidence type="ECO:0000256" key="2">
    <source>
        <dbReference type="ARBA" id="ARBA00023015"/>
    </source>
</evidence>
<evidence type="ECO:0000313" key="7">
    <source>
        <dbReference type="Proteomes" id="UP000295684"/>
    </source>
</evidence>
<protein>
    <submittedName>
        <fullName evidence="6">Transcription antitermination factor NusG</fullName>
    </submittedName>
    <submittedName>
        <fullName evidence="5">Transcription antitermination protein NusG</fullName>
    </submittedName>
</protein>
<keyword evidence="2" id="KW-0805">Transcription regulation</keyword>
<dbReference type="PANTHER" id="PTHR30265:SF4">
    <property type="entry name" value="KOW MOTIF FAMILY PROTEIN, EXPRESSED"/>
    <property type="match status" value="1"/>
</dbReference>
<dbReference type="Gene3D" id="3.30.70.940">
    <property type="entry name" value="NusG, N-terminal domain"/>
    <property type="match status" value="1"/>
</dbReference>
<evidence type="ECO:0000313" key="6">
    <source>
        <dbReference type="EMBL" id="TCO30808.1"/>
    </source>
</evidence>
<reference evidence="6 7" key="3">
    <citation type="submission" date="2019-03" db="EMBL/GenBank/DDBJ databases">
        <title>Genomic Encyclopedia of Type Strains, Phase IV (KMG-IV): sequencing the most valuable type-strain genomes for metagenomic binning, comparative biology and taxonomic classification.</title>
        <authorList>
            <person name="Goeker M."/>
        </authorList>
    </citation>
    <scope>NUCLEOTIDE SEQUENCE [LARGE SCALE GENOMIC DNA]</scope>
    <source>
        <strain evidence="6 7">DSM 103236</strain>
    </source>
</reference>